<sequence>MLKVKVTTVGNSVGVVLPKEALARLRVAKGDTLCITETPNGIELSPYDTDFEADMAAARKVMRRYRNALRELAK</sequence>
<keyword evidence="3" id="KW-1185">Reference proteome</keyword>
<name>A0A5C8PDW8_9HYPH</name>
<reference evidence="2 3" key="1">
    <citation type="submission" date="2019-06" db="EMBL/GenBank/DDBJ databases">
        <title>New taxonomy in bacterial strain CC-CFT640, isolated from vineyard.</title>
        <authorList>
            <person name="Lin S.-Y."/>
            <person name="Tsai C.-F."/>
            <person name="Young C.-C."/>
        </authorList>
    </citation>
    <scope>NUCLEOTIDE SEQUENCE [LARGE SCALE GENOMIC DNA]</scope>
    <source>
        <strain evidence="2 3">CC-CFT640</strain>
    </source>
</reference>
<dbReference type="Gene3D" id="2.10.260.10">
    <property type="match status" value="1"/>
</dbReference>
<accession>A0A5C8PDW8</accession>
<evidence type="ECO:0000313" key="2">
    <source>
        <dbReference type="EMBL" id="TXL71335.1"/>
    </source>
</evidence>
<dbReference type="NCBIfam" id="TIGR02609">
    <property type="entry name" value="doc_partner"/>
    <property type="match status" value="1"/>
</dbReference>
<dbReference type="EMBL" id="VDUZ01000045">
    <property type="protein sequence ID" value="TXL71335.1"/>
    <property type="molecule type" value="Genomic_DNA"/>
</dbReference>
<comment type="caution">
    <text evidence="2">The sequence shown here is derived from an EMBL/GenBank/DDBJ whole genome shotgun (WGS) entry which is preliminary data.</text>
</comment>
<evidence type="ECO:0000313" key="3">
    <source>
        <dbReference type="Proteomes" id="UP000321638"/>
    </source>
</evidence>
<proteinExistence type="predicted"/>
<dbReference type="AlphaFoldDB" id="A0A5C8PDW8"/>
<dbReference type="InterPro" id="IPR007159">
    <property type="entry name" value="SpoVT-AbrB_dom"/>
</dbReference>
<protein>
    <submittedName>
        <fullName evidence="2">AbrB/MazE/SpoVT family DNA-binding domain-containing protein</fullName>
    </submittedName>
</protein>
<dbReference type="SMART" id="SM00966">
    <property type="entry name" value="SpoVT_AbrB"/>
    <property type="match status" value="1"/>
</dbReference>
<dbReference type="SUPFAM" id="SSF89447">
    <property type="entry name" value="AbrB/MazE/MraZ-like"/>
    <property type="match status" value="1"/>
</dbReference>
<dbReference type="RefSeq" id="WP_147850823.1">
    <property type="nucleotide sequence ID" value="NZ_DATAJT010000354.1"/>
</dbReference>
<feature type="domain" description="SpoVT-AbrB" evidence="1">
    <location>
        <begin position="7"/>
        <end position="52"/>
    </location>
</feature>
<dbReference type="InterPro" id="IPR013432">
    <property type="entry name" value="Doc_partner"/>
</dbReference>
<gene>
    <name evidence="2" type="ORF">FHP25_30710</name>
</gene>
<dbReference type="Proteomes" id="UP000321638">
    <property type="component" value="Unassembled WGS sequence"/>
</dbReference>
<dbReference type="OrthoDB" id="5459182at2"/>
<evidence type="ECO:0000259" key="1">
    <source>
        <dbReference type="SMART" id="SM00966"/>
    </source>
</evidence>
<dbReference type="Pfam" id="PF04014">
    <property type="entry name" value="MazE_antitoxin"/>
    <property type="match status" value="1"/>
</dbReference>
<keyword evidence="2" id="KW-0238">DNA-binding</keyword>
<organism evidence="2 3">
    <name type="scientific">Vineibacter terrae</name>
    <dbReference type="NCBI Taxonomy" id="2586908"/>
    <lineage>
        <taxon>Bacteria</taxon>
        <taxon>Pseudomonadati</taxon>
        <taxon>Pseudomonadota</taxon>
        <taxon>Alphaproteobacteria</taxon>
        <taxon>Hyphomicrobiales</taxon>
        <taxon>Vineibacter</taxon>
    </lineage>
</organism>
<dbReference type="GO" id="GO:0003677">
    <property type="term" value="F:DNA binding"/>
    <property type="evidence" value="ECO:0007669"/>
    <property type="project" value="UniProtKB-KW"/>
</dbReference>
<dbReference type="InterPro" id="IPR037914">
    <property type="entry name" value="SpoVT-AbrB_sf"/>
</dbReference>